<feature type="DNA-binding region" description="H-T-H motif" evidence="2">
    <location>
        <begin position="48"/>
        <end position="67"/>
    </location>
</feature>
<dbReference type="InterPro" id="IPR001647">
    <property type="entry name" value="HTH_TetR"/>
</dbReference>
<dbReference type="Pfam" id="PF00440">
    <property type="entry name" value="TetR_N"/>
    <property type="match status" value="1"/>
</dbReference>
<protein>
    <recommendedName>
        <fullName evidence="4">HTH tetR-type domain-containing protein</fullName>
    </recommendedName>
</protein>
<dbReference type="SUPFAM" id="SSF46689">
    <property type="entry name" value="Homeodomain-like"/>
    <property type="match status" value="1"/>
</dbReference>
<name>R4Z4W2_9ACTN</name>
<feature type="compositionally biased region" description="Low complexity" evidence="3">
    <location>
        <begin position="13"/>
        <end position="22"/>
    </location>
</feature>
<dbReference type="PANTHER" id="PTHR30055:SF226">
    <property type="entry name" value="HTH-TYPE TRANSCRIPTIONAL REGULATOR PKSA"/>
    <property type="match status" value="1"/>
</dbReference>
<evidence type="ECO:0000256" key="2">
    <source>
        <dbReference type="PROSITE-ProRule" id="PRU00335"/>
    </source>
</evidence>
<evidence type="ECO:0000313" key="5">
    <source>
        <dbReference type="EMBL" id="CCM65763.1"/>
    </source>
</evidence>
<keyword evidence="6" id="KW-1185">Reference proteome</keyword>
<evidence type="ECO:0000313" key="6">
    <source>
        <dbReference type="Proteomes" id="UP000018291"/>
    </source>
</evidence>
<dbReference type="PROSITE" id="PS50977">
    <property type="entry name" value="HTH_TETR_2"/>
    <property type="match status" value="1"/>
</dbReference>
<sequence length="211" mass="23093">MSEAVESRGSAPDGGLDPLRGLGPDDPRRRLVRATMDCLEDAALSDLSLERVAKSAGLSRSTLYRWFPDGRDALLRAALGVEVAEFWQGLAAAVASEARLEGRLTRGLMEGVRRIEDHSLLQRLVNNEADQLAPFLDELQPIVFALLAAYLADLLDRFSEDLAEGVDREEASRYLATLILSYLGSPARVDFGDEDRVSRLVRTQLLGGILA</sequence>
<dbReference type="STRING" id="1229780.BN381_80293"/>
<dbReference type="GO" id="GO:0003700">
    <property type="term" value="F:DNA-binding transcription factor activity"/>
    <property type="evidence" value="ECO:0007669"/>
    <property type="project" value="TreeGrafter"/>
</dbReference>
<feature type="domain" description="HTH tetR-type" evidence="4">
    <location>
        <begin position="25"/>
        <end position="85"/>
    </location>
</feature>
<dbReference type="InterPro" id="IPR009057">
    <property type="entry name" value="Homeodomain-like_sf"/>
</dbReference>
<comment type="caution">
    <text evidence="5">The sequence shown here is derived from an EMBL/GenBank/DDBJ whole genome shotgun (WGS) entry which is preliminary data.</text>
</comment>
<dbReference type="Gene3D" id="1.10.10.60">
    <property type="entry name" value="Homeodomain-like"/>
    <property type="match status" value="1"/>
</dbReference>
<dbReference type="InterPro" id="IPR050109">
    <property type="entry name" value="HTH-type_TetR-like_transc_reg"/>
</dbReference>
<dbReference type="Gene3D" id="1.10.357.10">
    <property type="entry name" value="Tetracycline Repressor, domain 2"/>
    <property type="match status" value="1"/>
</dbReference>
<gene>
    <name evidence="5" type="ORF">BN381_80293</name>
</gene>
<dbReference type="RefSeq" id="WP_012230792.1">
    <property type="nucleotide sequence ID" value="NZ_HG422565.1"/>
</dbReference>
<evidence type="ECO:0000256" key="3">
    <source>
        <dbReference type="SAM" id="MobiDB-lite"/>
    </source>
</evidence>
<dbReference type="PANTHER" id="PTHR30055">
    <property type="entry name" value="HTH-TYPE TRANSCRIPTIONAL REGULATOR RUTR"/>
    <property type="match status" value="1"/>
</dbReference>
<evidence type="ECO:0000259" key="4">
    <source>
        <dbReference type="PROSITE" id="PS50977"/>
    </source>
</evidence>
<dbReference type="GO" id="GO:0000976">
    <property type="term" value="F:transcription cis-regulatory region binding"/>
    <property type="evidence" value="ECO:0007669"/>
    <property type="project" value="TreeGrafter"/>
</dbReference>
<feature type="region of interest" description="Disordered" evidence="3">
    <location>
        <begin position="1"/>
        <end position="27"/>
    </location>
</feature>
<dbReference type="Proteomes" id="UP000018291">
    <property type="component" value="Unassembled WGS sequence"/>
</dbReference>
<organism evidence="5 6">
    <name type="scientific">Candidatus Neomicrothrix parvicella RN1</name>
    <dbReference type="NCBI Taxonomy" id="1229780"/>
    <lineage>
        <taxon>Bacteria</taxon>
        <taxon>Bacillati</taxon>
        <taxon>Actinomycetota</taxon>
        <taxon>Acidimicrobiia</taxon>
        <taxon>Acidimicrobiales</taxon>
        <taxon>Microthrixaceae</taxon>
        <taxon>Candidatus Neomicrothrix</taxon>
    </lineage>
</organism>
<reference evidence="5 6" key="1">
    <citation type="journal article" date="2013" name="ISME J.">
        <title>Metabolic model for the filamentous 'Candidatus Microthrix parvicella' based on genomic and metagenomic analyses.</title>
        <authorList>
            <person name="Jon McIlroy S."/>
            <person name="Kristiansen R."/>
            <person name="Albertsen M."/>
            <person name="Michael Karst S."/>
            <person name="Rossetti S."/>
            <person name="Lund Nielsen J."/>
            <person name="Tandoi V."/>
            <person name="James Seviour R."/>
            <person name="Nielsen P.H."/>
        </authorList>
    </citation>
    <scope>NUCLEOTIDE SEQUENCE [LARGE SCALE GENOMIC DNA]</scope>
    <source>
        <strain evidence="5 6">RN1</strain>
    </source>
</reference>
<dbReference type="AlphaFoldDB" id="R4Z4W2"/>
<proteinExistence type="predicted"/>
<evidence type="ECO:0000256" key="1">
    <source>
        <dbReference type="ARBA" id="ARBA00023125"/>
    </source>
</evidence>
<keyword evidence="1 2" id="KW-0238">DNA-binding</keyword>
<dbReference type="EMBL" id="CANL01000078">
    <property type="protein sequence ID" value="CCM65763.1"/>
    <property type="molecule type" value="Genomic_DNA"/>
</dbReference>
<dbReference type="HOGENOM" id="CLU_069356_39_3_11"/>
<accession>R4Z4W2</accession>